<comment type="caution">
    <text evidence="2">The sequence shown here is derived from an EMBL/GenBank/DDBJ whole genome shotgun (WGS) entry which is preliminary data.</text>
</comment>
<keyword evidence="3" id="KW-1185">Reference proteome</keyword>
<dbReference type="Proteomes" id="UP001165060">
    <property type="component" value="Unassembled WGS sequence"/>
</dbReference>
<dbReference type="PANTHER" id="PTHR37935:SF1">
    <property type="entry name" value="CHROMOSOME UNDETERMINED SCAFFOLD_14, WHOLE GENOME SHOTGUN SEQUENCE"/>
    <property type="match status" value="1"/>
</dbReference>
<dbReference type="EMBL" id="BRYB01002232">
    <property type="protein sequence ID" value="GMI41642.1"/>
    <property type="molecule type" value="Genomic_DNA"/>
</dbReference>
<protein>
    <submittedName>
        <fullName evidence="2">Uncharacterized protein</fullName>
    </submittedName>
</protein>
<keyword evidence="1" id="KW-0472">Membrane</keyword>
<evidence type="ECO:0000313" key="3">
    <source>
        <dbReference type="Proteomes" id="UP001165060"/>
    </source>
</evidence>
<evidence type="ECO:0000256" key="1">
    <source>
        <dbReference type="SAM" id="Phobius"/>
    </source>
</evidence>
<name>A0ABQ6N769_9STRA</name>
<reference evidence="2 3" key="1">
    <citation type="journal article" date="2023" name="Commun. Biol.">
        <title>Genome analysis of Parmales, the sister group of diatoms, reveals the evolutionary specialization of diatoms from phago-mixotrophs to photoautotrophs.</title>
        <authorList>
            <person name="Ban H."/>
            <person name="Sato S."/>
            <person name="Yoshikawa S."/>
            <person name="Yamada K."/>
            <person name="Nakamura Y."/>
            <person name="Ichinomiya M."/>
            <person name="Sato N."/>
            <person name="Blanc-Mathieu R."/>
            <person name="Endo H."/>
            <person name="Kuwata A."/>
            <person name="Ogata H."/>
        </authorList>
    </citation>
    <scope>NUCLEOTIDE SEQUENCE [LARGE SCALE GENOMIC DNA]</scope>
</reference>
<feature type="transmembrane region" description="Helical" evidence="1">
    <location>
        <begin position="27"/>
        <end position="47"/>
    </location>
</feature>
<evidence type="ECO:0000313" key="2">
    <source>
        <dbReference type="EMBL" id="GMI41642.1"/>
    </source>
</evidence>
<proteinExistence type="predicted"/>
<feature type="non-terminal residue" evidence="2">
    <location>
        <position position="316"/>
    </location>
</feature>
<keyword evidence="1" id="KW-1133">Transmembrane helix</keyword>
<gene>
    <name evidence="2" type="ORF">TeGR_g839</name>
</gene>
<sequence>MRSVAESAVADLAARTATISAERKRNLLAATFTLLTVSLVLFGRRMYTAVRDTTAEVTGDIISHEATQIKTSELAAAVVSHVLEDKAVAEKVGSFLRKASGNGETKAALSGLVKDVLGSQEVYKAATGLVQRLFKDLAANPETARQVSGLLQEAMKDPAFVRACSLLVTKLCADPAVAKAANELAAAIQREPQVRSATAELLTASSHSVMSSPDILDHSKDFISDVILDAGVQRTSGAFLYNAIVYTFLPSALTLVASVGAGFLAVGAVAAVRGGYVAGGSADDALAKIAGDGGKLWRIAAGAGGRLADGAVRGAG</sequence>
<dbReference type="PANTHER" id="PTHR37935">
    <property type="entry name" value="CHROMOSOME UNDETERMINED SCAFFOLD_14, WHOLE GENOME SHOTGUN SEQUENCE"/>
    <property type="match status" value="1"/>
</dbReference>
<accession>A0ABQ6N769</accession>
<organism evidence="2 3">
    <name type="scientific">Tetraparma gracilis</name>
    <dbReference type="NCBI Taxonomy" id="2962635"/>
    <lineage>
        <taxon>Eukaryota</taxon>
        <taxon>Sar</taxon>
        <taxon>Stramenopiles</taxon>
        <taxon>Ochrophyta</taxon>
        <taxon>Bolidophyceae</taxon>
        <taxon>Parmales</taxon>
        <taxon>Triparmaceae</taxon>
        <taxon>Tetraparma</taxon>
    </lineage>
</organism>
<keyword evidence="1" id="KW-0812">Transmembrane</keyword>